<dbReference type="InterPro" id="IPR018490">
    <property type="entry name" value="cNMP-bd_dom_sf"/>
</dbReference>
<reference evidence="6 7" key="1">
    <citation type="journal article" date="2024" name="Microbiology">
        <title>Methylomarinum rosea sp. nov., a novel halophilic methanotrophic bacterium from the hypersaline Lake Elton.</title>
        <authorList>
            <person name="Suleimanov R.Z."/>
            <person name="Oshkin I.Y."/>
            <person name="Danilova O.V."/>
            <person name="Suzina N.E."/>
            <person name="Dedysh S.N."/>
        </authorList>
    </citation>
    <scope>NUCLEOTIDE SEQUENCE [LARGE SCALE GENOMIC DNA]</scope>
    <source>
        <strain evidence="6 7">Ch1-1</strain>
    </source>
</reference>
<dbReference type="GO" id="GO:0003677">
    <property type="term" value="F:DNA binding"/>
    <property type="evidence" value="ECO:0007669"/>
    <property type="project" value="UniProtKB-KW"/>
</dbReference>
<dbReference type="EMBL" id="CP157743">
    <property type="protein sequence ID" value="XBS19794.1"/>
    <property type="molecule type" value="Genomic_DNA"/>
</dbReference>
<feature type="domain" description="HTH crp-type" evidence="5">
    <location>
        <begin position="160"/>
        <end position="238"/>
    </location>
</feature>
<sequence>MPTGPKRNTGCRDGLVQQTNEAMDDCGWPIVEFSNSFEQSKPKQLSAKQVLYQQGDRVDRVYRIQRGMVKLFSYLSNGRARIVRLHNENHWLGLEGLVGRSYEHTAVAVGDLTVACISMNRLQLLERDDPRQYCQILKQGYQYLAQADRWIADFSTGGIKPRVARLVDFLAKLEHGESSNMVELLTVHEMADMLGVTPESVSRILAEFKRNHTLHKLETQSYQSYQIDCKLLQYEARQ</sequence>
<evidence type="ECO:0000259" key="5">
    <source>
        <dbReference type="PROSITE" id="PS51063"/>
    </source>
</evidence>
<dbReference type="InterPro" id="IPR036390">
    <property type="entry name" value="WH_DNA-bd_sf"/>
</dbReference>
<dbReference type="SUPFAM" id="SSF46785">
    <property type="entry name" value="Winged helix' DNA-binding domain"/>
    <property type="match status" value="1"/>
</dbReference>
<evidence type="ECO:0000313" key="6">
    <source>
        <dbReference type="EMBL" id="XBS19794.1"/>
    </source>
</evidence>
<evidence type="ECO:0000256" key="2">
    <source>
        <dbReference type="ARBA" id="ARBA00023125"/>
    </source>
</evidence>
<evidence type="ECO:0000313" key="7">
    <source>
        <dbReference type="Proteomes" id="UP001225378"/>
    </source>
</evidence>
<dbReference type="SMART" id="SM00100">
    <property type="entry name" value="cNMP"/>
    <property type="match status" value="1"/>
</dbReference>
<dbReference type="SUPFAM" id="SSF51206">
    <property type="entry name" value="cAMP-binding domain-like"/>
    <property type="match status" value="1"/>
</dbReference>
<dbReference type="Pfam" id="PF00027">
    <property type="entry name" value="cNMP_binding"/>
    <property type="match status" value="1"/>
</dbReference>
<name>A0AAU7NS63_9GAMM</name>
<dbReference type="Gene3D" id="2.60.120.10">
    <property type="entry name" value="Jelly Rolls"/>
    <property type="match status" value="1"/>
</dbReference>
<dbReference type="GO" id="GO:0006355">
    <property type="term" value="P:regulation of DNA-templated transcription"/>
    <property type="evidence" value="ECO:0007669"/>
    <property type="project" value="InterPro"/>
</dbReference>
<organism evidence="6 7">
    <name type="scientific">Methylomarinum roseum</name>
    <dbReference type="NCBI Taxonomy" id="3067653"/>
    <lineage>
        <taxon>Bacteria</taxon>
        <taxon>Pseudomonadati</taxon>
        <taxon>Pseudomonadota</taxon>
        <taxon>Gammaproteobacteria</taxon>
        <taxon>Methylococcales</taxon>
        <taxon>Methylococcaceae</taxon>
        <taxon>Methylomarinum</taxon>
    </lineage>
</organism>
<evidence type="ECO:0000256" key="1">
    <source>
        <dbReference type="ARBA" id="ARBA00023015"/>
    </source>
</evidence>
<dbReference type="Pfam" id="PF13545">
    <property type="entry name" value="HTH_Crp_2"/>
    <property type="match status" value="1"/>
</dbReference>
<accession>A0AAU7NS63</accession>
<dbReference type="Proteomes" id="UP001225378">
    <property type="component" value="Chromosome"/>
</dbReference>
<evidence type="ECO:0000259" key="4">
    <source>
        <dbReference type="PROSITE" id="PS50042"/>
    </source>
</evidence>
<keyword evidence="2" id="KW-0238">DNA-binding</keyword>
<dbReference type="KEGG" id="mech:Q9L42_015725"/>
<dbReference type="InterPro" id="IPR014710">
    <property type="entry name" value="RmlC-like_jellyroll"/>
</dbReference>
<dbReference type="SMART" id="SM00419">
    <property type="entry name" value="HTH_CRP"/>
    <property type="match status" value="1"/>
</dbReference>
<proteinExistence type="predicted"/>
<feature type="domain" description="Cyclic nucleotide-binding" evidence="4">
    <location>
        <begin position="42"/>
        <end position="121"/>
    </location>
</feature>
<dbReference type="InterPro" id="IPR000595">
    <property type="entry name" value="cNMP-bd_dom"/>
</dbReference>
<keyword evidence="1" id="KW-0805">Transcription regulation</keyword>
<gene>
    <name evidence="6" type="ORF">Q9L42_015725</name>
</gene>
<dbReference type="RefSeq" id="WP_349431378.1">
    <property type="nucleotide sequence ID" value="NZ_CP157743.1"/>
</dbReference>
<evidence type="ECO:0000256" key="3">
    <source>
        <dbReference type="ARBA" id="ARBA00023163"/>
    </source>
</evidence>
<dbReference type="CDD" id="cd00038">
    <property type="entry name" value="CAP_ED"/>
    <property type="match status" value="1"/>
</dbReference>
<dbReference type="AlphaFoldDB" id="A0AAU7NS63"/>
<dbReference type="PROSITE" id="PS50042">
    <property type="entry name" value="CNMP_BINDING_3"/>
    <property type="match status" value="1"/>
</dbReference>
<keyword evidence="7" id="KW-1185">Reference proteome</keyword>
<dbReference type="PROSITE" id="PS51063">
    <property type="entry name" value="HTH_CRP_2"/>
    <property type="match status" value="1"/>
</dbReference>
<protein>
    <submittedName>
        <fullName evidence="6">Crp/Fnr family transcriptional regulator</fullName>
    </submittedName>
</protein>
<keyword evidence="3" id="KW-0804">Transcription</keyword>
<dbReference type="InterPro" id="IPR012318">
    <property type="entry name" value="HTH_CRP"/>
</dbReference>